<name>A0A6A2WLU3_HIBSY</name>
<keyword evidence="3" id="KW-1185">Reference proteome</keyword>
<sequence>MERSSCASKRAFRIGVLCAILTPVAKVMAKRLKHIQNDPNKEHVTINSRLCADLPTHGISAPSTCNLTAQHHLSRIPLHQIYTFFIVITTPTAAKSAHFSLQCRQTAILFGTNHVTKAPLSAQLSYSECRVIDYNATPVRVYQKFFFGGSYSAAAHFWERSWYYSSKRPSSGTEEDVSTMSTDWPGSQSIAGLPNLPPTKDVVVNGVIVKTTYENFRCRYDSKRNPYNHGCIRNVFEIFLSNIPKSKSNFRAMVRVESSPLFGSSMSLARPMITERPRRSFDIKMGKRQAVAAEVFEEIRNRIDNVSGLERCGTQPRHTIQSDKSDWDISPNITVLAADFATDYSFMDRENDLFVFVRKEGCGFLEAFINGSGVKSIRNQITIPSFSFKQVATEQGRSNATLKFQIN</sequence>
<protein>
    <submittedName>
        <fullName evidence="2">Uncharacterized protein</fullName>
    </submittedName>
</protein>
<proteinExistence type="predicted"/>
<reference evidence="2" key="1">
    <citation type="submission" date="2019-09" db="EMBL/GenBank/DDBJ databases">
        <title>Draft genome information of white flower Hibiscus syriacus.</title>
        <authorList>
            <person name="Kim Y.-M."/>
        </authorList>
    </citation>
    <scope>NUCLEOTIDE SEQUENCE [LARGE SCALE GENOMIC DNA]</scope>
    <source>
        <strain evidence="2">YM2019G1</strain>
    </source>
</reference>
<feature type="signal peptide" evidence="1">
    <location>
        <begin position="1"/>
        <end position="29"/>
    </location>
</feature>
<evidence type="ECO:0000313" key="2">
    <source>
        <dbReference type="EMBL" id="KAE8660893.1"/>
    </source>
</evidence>
<organism evidence="2 3">
    <name type="scientific">Hibiscus syriacus</name>
    <name type="common">Rose of Sharon</name>
    <dbReference type="NCBI Taxonomy" id="106335"/>
    <lineage>
        <taxon>Eukaryota</taxon>
        <taxon>Viridiplantae</taxon>
        <taxon>Streptophyta</taxon>
        <taxon>Embryophyta</taxon>
        <taxon>Tracheophyta</taxon>
        <taxon>Spermatophyta</taxon>
        <taxon>Magnoliopsida</taxon>
        <taxon>eudicotyledons</taxon>
        <taxon>Gunneridae</taxon>
        <taxon>Pentapetalae</taxon>
        <taxon>rosids</taxon>
        <taxon>malvids</taxon>
        <taxon>Malvales</taxon>
        <taxon>Malvaceae</taxon>
        <taxon>Malvoideae</taxon>
        <taxon>Hibiscus</taxon>
    </lineage>
</organism>
<dbReference type="AlphaFoldDB" id="A0A6A2WLU3"/>
<evidence type="ECO:0000313" key="3">
    <source>
        <dbReference type="Proteomes" id="UP000436088"/>
    </source>
</evidence>
<comment type="caution">
    <text evidence="2">The sequence shown here is derived from an EMBL/GenBank/DDBJ whole genome shotgun (WGS) entry which is preliminary data.</text>
</comment>
<dbReference type="EMBL" id="VEPZ02001728">
    <property type="protein sequence ID" value="KAE8660893.1"/>
    <property type="molecule type" value="Genomic_DNA"/>
</dbReference>
<keyword evidence="1" id="KW-0732">Signal</keyword>
<evidence type="ECO:0000256" key="1">
    <source>
        <dbReference type="SAM" id="SignalP"/>
    </source>
</evidence>
<accession>A0A6A2WLU3</accession>
<gene>
    <name evidence="2" type="ORF">F3Y22_tig00116944pilonHSYRG00042</name>
</gene>
<feature type="chain" id="PRO_5025683919" evidence="1">
    <location>
        <begin position="30"/>
        <end position="407"/>
    </location>
</feature>
<dbReference type="Proteomes" id="UP000436088">
    <property type="component" value="Unassembled WGS sequence"/>
</dbReference>